<comment type="caution">
    <text evidence="1">The sequence shown here is derived from an EMBL/GenBank/DDBJ whole genome shotgun (WGS) entry which is preliminary data.</text>
</comment>
<evidence type="ECO:0000313" key="2">
    <source>
        <dbReference type="Proteomes" id="UP000565579"/>
    </source>
</evidence>
<dbReference type="EMBL" id="JACHMI010000002">
    <property type="protein sequence ID" value="MBB6557281.1"/>
    <property type="molecule type" value="Genomic_DNA"/>
</dbReference>
<organism evidence="1 2">
    <name type="scientific">Nonomuraea rubra</name>
    <dbReference type="NCBI Taxonomy" id="46180"/>
    <lineage>
        <taxon>Bacteria</taxon>
        <taxon>Bacillati</taxon>
        <taxon>Actinomycetota</taxon>
        <taxon>Actinomycetes</taxon>
        <taxon>Streptosporangiales</taxon>
        <taxon>Streptosporangiaceae</taxon>
        <taxon>Nonomuraea</taxon>
    </lineage>
</organism>
<evidence type="ECO:0000313" key="1">
    <source>
        <dbReference type="EMBL" id="MBB6557281.1"/>
    </source>
</evidence>
<keyword evidence="2" id="KW-1185">Reference proteome</keyword>
<dbReference type="Proteomes" id="UP000565579">
    <property type="component" value="Unassembled WGS sequence"/>
</dbReference>
<protein>
    <submittedName>
        <fullName evidence="1">Uncharacterized protein</fullName>
    </submittedName>
</protein>
<sequence length="161" mass="17622">MVVSKARQVEISQRRYQAVQMRIAGVSPTVIAERLGYSGAASVSKDIDRALQKAAKQEQMASEQLLKLEIDRLDRIMASLWPKVVKGEVQACETALKCINRRSALLGLDLINRNGIADGDMASLLGNLLLQIQQRHTIPDPDTDTILEAEVIGEIESGDGL</sequence>
<accession>A0A7X0U6R3</accession>
<gene>
    <name evidence="1" type="ORF">HD593_012171</name>
</gene>
<dbReference type="RefSeq" id="WP_185112864.1">
    <property type="nucleotide sequence ID" value="NZ_JACHMI010000002.1"/>
</dbReference>
<proteinExistence type="predicted"/>
<reference evidence="1 2" key="1">
    <citation type="submission" date="2020-08" db="EMBL/GenBank/DDBJ databases">
        <title>Sequencing the genomes of 1000 actinobacteria strains.</title>
        <authorList>
            <person name="Klenk H.-P."/>
        </authorList>
    </citation>
    <scope>NUCLEOTIDE SEQUENCE [LARGE SCALE GENOMIC DNA]</scope>
    <source>
        <strain evidence="1 2">DSM 43768</strain>
    </source>
</reference>
<dbReference type="AlphaFoldDB" id="A0A7X0U6R3"/>
<name>A0A7X0U6R3_9ACTN</name>